<evidence type="ECO:0000313" key="4">
    <source>
        <dbReference type="Proteomes" id="UP000697995"/>
    </source>
</evidence>
<dbReference type="Gene3D" id="2.40.40.10">
    <property type="entry name" value="RlpA-like domain"/>
    <property type="match status" value="1"/>
</dbReference>
<dbReference type="HAMAP" id="MF_02071">
    <property type="entry name" value="RlpA"/>
    <property type="match status" value="1"/>
</dbReference>
<dbReference type="CDD" id="cd22268">
    <property type="entry name" value="DPBB_RlpA-like"/>
    <property type="match status" value="1"/>
</dbReference>
<dbReference type="Pfam" id="PF03330">
    <property type="entry name" value="DPBB_1"/>
    <property type="match status" value="1"/>
</dbReference>
<dbReference type="InterPro" id="IPR009009">
    <property type="entry name" value="RlpA-like_DPBB"/>
</dbReference>
<dbReference type="InterPro" id="IPR034718">
    <property type="entry name" value="RlpA"/>
</dbReference>
<dbReference type="InterPro" id="IPR036908">
    <property type="entry name" value="RlpA-like_sf"/>
</dbReference>
<proteinExistence type="inferred from homology"/>
<feature type="compositionally biased region" description="Low complexity" evidence="1">
    <location>
        <begin position="189"/>
        <end position="203"/>
    </location>
</feature>
<protein>
    <recommendedName>
        <fullName evidence="2">RlpA-like protein double-psi beta-barrel domain-containing protein</fullName>
    </recommendedName>
</protein>
<dbReference type="PANTHER" id="PTHR34183:SF8">
    <property type="entry name" value="ENDOLYTIC PEPTIDOGLYCAN TRANSGLYCOSYLASE RLPA-RELATED"/>
    <property type="match status" value="1"/>
</dbReference>
<gene>
    <name evidence="3" type="ORF">CKO45_24090</name>
</gene>
<dbReference type="PANTHER" id="PTHR34183">
    <property type="entry name" value="ENDOLYTIC PEPTIDOGLYCAN TRANSGLYCOSYLASE RLPA"/>
    <property type="match status" value="1"/>
</dbReference>
<dbReference type="Proteomes" id="UP000697995">
    <property type="component" value="Unassembled WGS sequence"/>
</dbReference>
<accession>A0ABS1D5X7</accession>
<dbReference type="EMBL" id="NRSG01000279">
    <property type="protein sequence ID" value="MBK1661294.1"/>
    <property type="molecule type" value="Genomic_DNA"/>
</dbReference>
<feature type="domain" description="RlpA-like protein double-psi beta-barrel" evidence="2">
    <location>
        <begin position="62"/>
        <end position="135"/>
    </location>
</feature>
<evidence type="ECO:0000313" key="3">
    <source>
        <dbReference type="EMBL" id="MBK1661294.1"/>
    </source>
</evidence>
<feature type="non-terminal residue" evidence="3">
    <location>
        <position position="221"/>
    </location>
</feature>
<keyword evidence="4" id="KW-1185">Reference proteome</keyword>
<evidence type="ECO:0000259" key="2">
    <source>
        <dbReference type="Pfam" id="PF03330"/>
    </source>
</evidence>
<comment type="caution">
    <text evidence="3">The sequence shown here is derived from an EMBL/GenBank/DDBJ whole genome shotgun (WGS) entry which is preliminary data.</text>
</comment>
<organism evidence="3 4">
    <name type="scientific">Paracraurococcus ruber</name>
    <dbReference type="NCBI Taxonomy" id="77675"/>
    <lineage>
        <taxon>Bacteria</taxon>
        <taxon>Pseudomonadati</taxon>
        <taxon>Pseudomonadota</taxon>
        <taxon>Alphaproteobacteria</taxon>
        <taxon>Acetobacterales</taxon>
        <taxon>Roseomonadaceae</taxon>
        <taxon>Paracraurococcus</taxon>
    </lineage>
</organism>
<dbReference type="RefSeq" id="WP_200306254.1">
    <property type="nucleotide sequence ID" value="NZ_NRSG01000279.1"/>
</dbReference>
<reference evidence="3 4" key="1">
    <citation type="journal article" date="2020" name="Microorganisms">
        <title>Osmotic Adaptation and Compatible Solute Biosynthesis of Phototrophic Bacteria as Revealed from Genome Analyses.</title>
        <authorList>
            <person name="Imhoff J.F."/>
            <person name="Rahn T."/>
            <person name="Kunzel S."/>
            <person name="Keller A."/>
            <person name="Neulinger S.C."/>
        </authorList>
    </citation>
    <scope>NUCLEOTIDE SEQUENCE [LARGE SCALE GENOMIC DNA]</scope>
    <source>
        <strain evidence="3 4">DSM 15382</strain>
    </source>
</reference>
<sequence length="221" mass="23426">MLVLCLALAACQPAPPPQGSPRYMLGEPYSLGGLWSYPKEEFGRVESGLAAVLPDRRAGRRTTNGEIFDPDRLMGAHRTLQLPAIVSVWNLETGREVRLRVNDRGPAQPGRVIGLSSRAAALLGIPAGGTAQVRVSVEDAPSRALARALPSSERTAPQVEAVRTVAVEREELAPLPGSRQAERVREAPRVATAPAAPGAEAGLPPDPLPEQVLPRPAMPGR</sequence>
<name>A0ABS1D5X7_9PROT</name>
<evidence type="ECO:0000256" key="1">
    <source>
        <dbReference type="SAM" id="MobiDB-lite"/>
    </source>
</evidence>
<feature type="region of interest" description="Disordered" evidence="1">
    <location>
        <begin position="172"/>
        <end position="221"/>
    </location>
</feature>